<evidence type="ECO:0000256" key="5">
    <source>
        <dbReference type="ARBA" id="ARBA00093776"/>
    </source>
</evidence>
<sequence length="235" mass="26079">MALANVLLLSQIAGHVLLIILSLCIVLPLSINLNQFCGHCLLFTTGKWREEDGMFDVQWASSGFCHFPLVTGIFLFIISAVQIHRYVRMKDEESFIALFVDVVLGIWMLAMSIMSAIFITLGFIVWCDGMTERFPSCEVSAGQNIIRGDTEKINTSGFYIEMGTTQFGAWGAFAISVGIGVIALLKLVHNHQVRNIKVSMYLERQRLVNQQHFDGRSTPPIVANSGASSDSETNK</sequence>
<evidence type="ECO:0000256" key="6">
    <source>
        <dbReference type="SAM" id="MobiDB-lite"/>
    </source>
</evidence>
<dbReference type="InterPro" id="IPR029673">
    <property type="entry name" value="TMEM179"/>
</dbReference>
<dbReference type="InterPro" id="IPR059010">
    <property type="entry name" value="TMEM179-179B"/>
</dbReference>
<evidence type="ECO:0000256" key="3">
    <source>
        <dbReference type="ARBA" id="ARBA00022989"/>
    </source>
</evidence>
<evidence type="ECO:0000256" key="2">
    <source>
        <dbReference type="ARBA" id="ARBA00022692"/>
    </source>
</evidence>
<dbReference type="RefSeq" id="XP_034113481.1">
    <property type="nucleotide sequence ID" value="XM_034257590.2"/>
</dbReference>
<feature type="transmembrane region" description="Helical" evidence="7">
    <location>
        <begin position="95"/>
        <end position="126"/>
    </location>
</feature>
<dbReference type="OrthoDB" id="6423876at2759"/>
<feature type="region of interest" description="Disordered" evidence="6">
    <location>
        <begin position="214"/>
        <end position="235"/>
    </location>
</feature>
<feature type="transmembrane region" description="Helical" evidence="7">
    <location>
        <begin position="59"/>
        <end position="83"/>
    </location>
</feature>
<evidence type="ECO:0000313" key="9">
    <source>
        <dbReference type="RefSeq" id="XP_034113481.1"/>
    </source>
</evidence>
<evidence type="ECO:0000256" key="4">
    <source>
        <dbReference type="ARBA" id="ARBA00023136"/>
    </source>
</evidence>
<comment type="subcellular location">
    <subcellularLocation>
        <location evidence="1">Membrane</location>
        <topology evidence="1">Multi-pass membrane protein</topology>
    </subcellularLocation>
</comment>
<dbReference type="Proteomes" id="UP000515160">
    <property type="component" value="Chromosome 2R"/>
</dbReference>
<gene>
    <name evidence="9" type="primary">LOC117574009</name>
</gene>
<evidence type="ECO:0000256" key="7">
    <source>
        <dbReference type="SAM" id="Phobius"/>
    </source>
</evidence>
<proteinExistence type="inferred from homology"/>
<accession>A0A6P8XB83</accession>
<dbReference type="PANTHER" id="PTHR31872:SF4">
    <property type="entry name" value="TRANSMEMBRANE PROTEIN 179"/>
    <property type="match status" value="1"/>
</dbReference>
<comment type="similarity">
    <text evidence="5">Belongs to the TMEM179 family.</text>
</comment>
<evidence type="ECO:0000256" key="1">
    <source>
        <dbReference type="ARBA" id="ARBA00004141"/>
    </source>
</evidence>
<keyword evidence="2 7" id="KW-0812">Transmembrane</keyword>
<dbReference type="GeneID" id="117574009"/>
<feature type="transmembrane region" description="Helical" evidence="7">
    <location>
        <begin position="167"/>
        <end position="188"/>
    </location>
</feature>
<feature type="transmembrane region" description="Helical" evidence="7">
    <location>
        <begin position="12"/>
        <end position="31"/>
    </location>
</feature>
<dbReference type="Pfam" id="PF26158">
    <property type="entry name" value="Claudin_TMEM179-179B"/>
    <property type="match status" value="1"/>
</dbReference>
<protein>
    <submittedName>
        <fullName evidence="9">Transmembrane protein 179</fullName>
    </submittedName>
</protein>
<evidence type="ECO:0000313" key="8">
    <source>
        <dbReference type="Proteomes" id="UP000515160"/>
    </source>
</evidence>
<keyword evidence="8" id="KW-1185">Reference proteome</keyword>
<dbReference type="PANTHER" id="PTHR31872">
    <property type="entry name" value="TRANSMEMBRANE PROTEIN 179"/>
    <property type="match status" value="1"/>
</dbReference>
<name>A0A6P8XB83_DROAB</name>
<dbReference type="AlphaFoldDB" id="A0A6P8XB83"/>
<reference evidence="9" key="1">
    <citation type="submission" date="2025-08" db="UniProtKB">
        <authorList>
            <consortium name="RefSeq"/>
        </authorList>
    </citation>
    <scope>IDENTIFICATION</scope>
    <source>
        <strain evidence="9">15112-1751.03</strain>
        <tissue evidence="9">Whole Adult</tissue>
    </source>
</reference>
<feature type="compositionally biased region" description="Polar residues" evidence="6">
    <location>
        <begin position="225"/>
        <end position="235"/>
    </location>
</feature>
<organism evidence="8 9">
    <name type="scientific">Drosophila albomicans</name>
    <name type="common">Fruit fly</name>
    <dbReference type="NCBI Taxonomy" id="7291"/>
    <lineage>
        <taxon>Eukaryota</taxon>
        <taxon>Metazoa</taxon>
        <taxon>Ecdysozoa</taxon>
        <taxon>Arthropoda</taxon>
        <taxon>Hexapoda</taxon>
        <taxon>Insecta</taxon>
        <taxon>Pterygota</taxon>
        <taxon>Neoptera</taxon>
        <taxon>Endopterygota</taxon>
        <taxon>Diptera</taxon>
        <taxon>Brachycera</taxon>
        <taxon>Muscomorpha</taxon>
        <taxon>Ephydroidea</taxon>
        <taxon>Drosophilidae</taxon>
        <taxon>Drosophila</taxon>
    </lineage>
</organism>
<keyword evidence="3 7" id="KW-1133">Transmembrane helix</keyword>
<keyword evidence="4 7" id="KW-0472">Membrane</keyword>